<dbReference type="InterPro" id="IPR017968">
    <property type="entry name" value="Acylphosphatase_CS"/>
</dbReference>
<dbReference type="OrthoDB" id="7961613at2759"/>
<dbReference type="InterPro" id="IPR036046">
    <property type="entry name" value="Acylphosphatase-like_dom_sf"/>
</dbReference>
<dbReference type="EnsemblMetazoa" id="PPAI007040-RA">
    <property type="protein sequence ID" value="PPAI007040-PA"/>
    <property type="gene ID" value="PPAI007040"/>
</dbReference>
<dbReference type="Proteomes" id="UP000092462">
    <property type="component" value="Unassembled WGS sequence"/>
</dbReference>
<feature type="active site" evidence="5">
    <location>
        <position position="39"/>
    </location>
</feature>
<evidence type="ECO:0000313" key="8">
    <source>
        <dbReference type="EnsemblMetazoa" id="PPAI007040-PA"/>
    </source>
</evidence>
<dbReference type="PANTHER" id="PTHR10029">
    <property type="entry name" value="ACYLPHOSPHATASE"/>
    <property type="match status" value="1"/>
</dbReference>
<reference evidence="8" key="1">
    <citation type="submission" date="2022-08" db="UniProtKB">
        <authorList>
            <consortium name="EnsemblMetazoa"/>
        </authorList>
    </citation>
    <scope>IDENTIFICATION</scope>
    <source>
        <strain evidence="8">Israel</strain>
    </source>
</reference>
<organism evidence="8 9">
    <name type="scientific">Phlebotomus papatasi</name>
    <name type="common">Sandfly</name>
    <dbReference type="NCBI Taxonomy" id="29031"/>
    <lineage>
        <taxon>Eukaryota</taxon>
        <taxon>Metazoa</taxon>
        <taxon>Ecdysozoa</taxon>
        <taxon>Arthropoda</taxon>
        <taxon>Hexapoda</taxon>
        <taxon>Insecta</taxon>
        <taxon>Pterygota</taxon>
        <taxon>Neoptera</taxon>
        <taxon>Endopterygota</taxon>
        <taxon>Diptera</taxon>
        <taxon>Nematocera</taxon>
        <taxon>Psychodoidea</taxon>
        <taxon>Psychodidae</taxon>
        <taxon>Phlebotomus</taxon>
        <taxon>Phlebotomus</taxon>
    </lineage>
</organism>
<feature type="active site" evidence="5">
    <location>
        <position position="21"/>
    </location>
</feature>
<comment type="similarity">
    <text evidence="1 7">Belongs to the acylphosphatase family.</text>
</comment>
<dbReference type="PROSITE" id="PS51160">
    <property type="entry name" value="ACYLPHOSPHATASE_3"/>
    <property type="match status" value="1"/>
</dbReference>
<evidence type="ECO:0000256" key="6">
    <source>
        <dbReference type="RuleBase" id="RU000553"/>
    </source>
</evidence>
<evidence type="ECO:0000256" key="7">
    <source>
        <dbReference type="RuleBase" id="RU004168"/>
    </source>
</evidence>
<dbReference type="RefSeq" id="XP_055716137.1">
    <property type="nucleotide sequence ID" value="XM_055860162.1"/>
</dbReference>
<dbReference type="AlphaFoldDB" id="A0A1B0DG79"/>
<comment type="catalytic activity">
    <reaction evidence="4 5 6">
        <text>an acyl phosphate + H2O = a carboxylate + phosphate + H(+)</text>
        <dbReference type="Rhea" id="RHEA:14965"/>
        <dbReference type="ChEBI" id="CHEBI:15377"/>
        <dbReference type="ChEBI" id="CHEBI:15378"/>
        <dbReference type="ChEBI" id="CHEBI:29067"/>
        <dbReference type="ChEBI" id="CHEBI:43474"/>
        <dbReference type="ChEBI" id="CHEBI:59918"/>
        <dbReference type="EC" id="3.6.1.7"/>
    </reaction>
</comment>
<dbReference type="GeneID" id="129809981"/>
<evidence type="ECO:0000256" key="5">
    <source>
        <dbReference type="PROSITE-ProRule" id="PRU00520"/>
    </source>
</evidence>
<dbReference type="EC" id="3.6.1.7" evidence="2 5"/>
<name>A0A1B0DG79_PHLPP</name>
<dbReference type="Pfam" id="PF00708">
    <property type="entry name" value="Acylphosphatase"/>
    <property type="match status" value="1"/>
</dbReference>
<sequence>MAGIISCEFEVFGIVQGVFFRKHTHKQASQLGLRGWCMNTTAGTVKGIMEGSPDQIRKMKDWLQHVGSPMSKIDKAVFSEEKSVSDYSFSSFSVKH</sequence>
<dbReference type="VEuPathDB" id="VectorBase:PPAI007040"/>
<dbReference type="PRINTS" id="PR00112">
    <property type="entry name" value="ACYLPHPHTASE"/>
</dbReference>
<dbReference type="GO" id="GO:0003998">
    <property type="term" value="F:acylphosphatase activity"/>
    <property type="evidence" value="ECO:0007669"/>
    <property type="project" value="UniProtKB-EC"/>
</dbReference>
<dbReference type="FunFam" id="3.30.70.100:FF:000011">
    <property type="entry name" value="Acylphosphatase"/>
    <property type="match status" value="1"/>
</dbReference>
<dbReference type="InterPro" id="IPR020456">
    <property type="entry name" value="Acylphosphatase"/>
</dbReference>
<evidence type="ECO:0000256" key="1">
    <source>
        <dbReference type="ARBA" id="ARBA00005614"/>
    </source>
</evidence>
<dbReference type="VEuPathDB" id="VectorBase:PPAPM1_011350"/>
<dbReference type="PROSITE" id="PS00150">
    <property type="entry name" value="ACYLPHOSPHATASE_1"/>
    <property type="match status" value="1"/>
</dbReference>
<evidence type="ECO:0000256" key="3">
    <source>
        <dbReference type="ARBA" id="ARBA00022801"/>
    </source>
</evidence>
<dbReference type="PROSITE" id="PS00151">
    <property type="entry name" value="ACYLPHOSPHATASE_2"/>
    <property type="match status" value="1"/>
</dbReference>
<dbReference type="Gene3D" id="3.30.70.100">
    <property type="match status" value="1"/>
</dbReference>
<protein>
    <recommendedName>
        <fullName evidence="2 5">Acylphosphatase</fullName>
        <ecNumber evidence="2 5">3.6.1.7</ecNumber>
    </recommendedName>
</protein>
<evidence type="ECO:0000256" key="2">
    <source>
        <dbReference type="ARBA" id="ARBA00012150"/>
    </source>
</evidence>
<evidence type="ECO:0000313" key="9">
    <source>
        <dbReference type="Proteomes" id="UP000092462"/>
    </source>
</evidence>
<dbReference type="SUPFAM" id="SSF54975">
    <property type="entry name" value="Acylphosphatase/BLUF domain-like"/>
    <property type="match status" value="1"/>
</dbReference>
<dbReference type="PANTHER" id="PTHR10029:SF3">
    <property type="entry name" value="ACYLPHOSPHATASE-RELATED"/>
    <property type="match status" value="1"/>
</dbReference>
<keyword evidence="9" id="KW-1185">Reference proteome</keyword>
<dbReference type="EMBL" id="AJVK01059358">
    <property type="status" value="NOT_ANNOTATED_CDS"/>
    <property type="molecule type" value="Genomic_DNA"/>
</dbReference>
<evidence type="ECO:0000256" key="4">
    <source>
        <dbReference type="ARBA" id="ARBA00047645"/>
    </source>
</evidence>
<dbReference type="InterPro" id="IPR001792">
    <property type="entry name" value="Acylphosphatase-like_dom"/>
</dbReference>
<dbReference type="KEGG" id="ppap:129809981"/>
<accession>A0A1B0DG79</accession>
<keyword evidence="3 5" id="KW-0378">Hydrolase</keyword>
<proteinExistence type="inferred from homology"/>